<keyword evidence="7 14" id="KW-0812">Transmembrane</keyword>
<comment type="function">
    <text evidence="1 12">The M ring may be actively involved in energy transduction.</text>
</comment>
<evidence type="ECO:0000256" key="7">
    <source>
        <dbReference type="ARBA" id="ARBA00022692"/>
    </source>
</evidence>
<gene>
    <name evidence="17" type="ORF">YC6258_04304</name>
</gene>
<evidence type="ECO:0000256" key="9">
    <source>
        <dbReference type="ARBA" id="ARBA00023136"/>
    </source>
</evidence>
<dbReference type="InterPro" id="IPR045851">
    <property type="entry name" value="AMP-bd_C_sf"/>
</dbReference>
<dbReference type="PANTHER" id="PTHR30046">
    <property type="entry name" value="FLAGELLAR M-RING PROTEIN"/>
    <property type="match status" value="1"/>
</dbReference>
<evidence type="ECO:0000256" key="1">
    <source>
        <dbReference type="ARBA" id="ARBA00003820"/>
    </source>
</evidence>
<dbReference type="PRINTS" id="PR01009">
    <property type="entry name" value="FLGMRINGFLIF"/>
</dbReference>
<keyword evidence="9 14" id="KW-0472">Membrane</keyword>
<feature type="transmembrane region" description="Helical" evidence="14">
    <location>
        <begin position="57"/>
        <end position="78"/>
    </location>
</feature>
<dbReference type="KEGG" id="gsn:YC6258_04304"/>
<evidence type="ECO:0000256" key="3">
    <source>
        <dbReference type="ARBA" id="ARBA00004651"/>
    </source>
</evidence>
<evidence type="ECO:0000256" key="12">
    <source>
        <dbReference type="PIRNR" id="PIRNR004862"/>
    </source>
</evidence>
<accession>A0A0C5VSM9</accession>
<dbReference type="AlphaFoldDB" id="A0A0C5VSM9"/>
<dbReference type="Pfam" id="PF01514">
    <property type="entry name" value="YscJ_FliF"/>
    <property type="match status" value="1"/>
</dbReference>
<comment type="subunit">
    <text evidence="11">The basal body constitutes a major portion of the flagellar organelle and consists of four rings (L,P,S, and M) mounted on a central rod. The M ring is integral to the inner membrane of the cell and may be connected to the flagellar rod via the S ring. The S (supramembrane ring) lies just distal to the M ring. The L and P rings lie in the outer membrane and the periplasmic space, respectively.</text>
</comment>
<feature type="compositionally biased region" description="Polar residues" evidence="13">
    <location>
        <begin position="344"/>
        <end position="361"/>
    </location>
</feature>
<sequence>MTENVPAAAARPKPPVVDRASTSESMDSGMGGDGEETSSKVNPLLDGFNRLALTRQVGLLVGLAAAIAMGLGVVLWSMDKSYKPLLNSNDTYNAKEVITLLQAEGIEFDIDPVSGLILVPESELHQARLAIAGAGFSNDQTVGYELLDESQPLGTSQFMENARYRRGLEGELARTIASINQVRSARVHLAIPKRSVFVRDSREPSASVFLDLYPGALLEKQEVKAITNLVATSVEELSPDKVTIVDQRGRLLSDKEEDPEANLTDKQFQYTRRVEDAMTSRIRAILEPVLGNDKFEAQVSADVDFTRVEQTDELYNPDLIALRSEQVLSEQKVGENNGGIPGALTNQPPGNATAPEQTNPDGTPATPPSSKRDEATRNYEVDRTLSYTQHQLGRLRRITVAVVVDDMKTLADDGTVNKQAWSQEELDRLRILVQDAVGFDAARGDSVNVINSPFMAEQEVIEEIPFWKTPGFLDLLRQVLAGLFVLILIFAVFRPALKNLMKKPEEDEDAAESIDTLSIDDDFITDDKVTLSGADEFLLPGASESFERQLDALRGLIAEDPGKVAMVLRSWIMSDD</sequence>
<evidence type="ECO:0000256" key="8">
    <source>
        <dbReference type="ARBA" id="ARBA00022989"/>
    </source>
</evidence>
<protein>
    <recommendedName>
        <fullName evidence="5 12">Flagellar M-ring protein</fullName>
    </recommendedName>
</protein>
<evidence type="ECO:0000256" key="13">
    <source>
        <dbReference type="SAM" id="MobiDB-lite"/>
    </source>
</evidence>
<evidence type="ECO:0000256" key="6">
    <source>
        <dbReference type="ARBA" id="ARBA00022475"/>
    </source>
</evidence>
<dbReference type="InterPro" id="IPR000067">
    <property type="entry name" value="FlgMring_FliF"/>
</dbReference>
<reference evidence="17 18" key="1">
    <citation type="submission" date="2014-01" db="EMBL/GenBank/DDBJ databases">
        <title>Full genme sequencing of cellulolytic bacterium Gynuella sunshinyii YC6258T gen. nov., sp. nov.</title>
        <authorList>
            <person name="Khan H."/>
            <person name="Chung E.J."/>
            <person name="Chung Y.R."/>
        </authorList>
    </citation>
    <scope>NUCLEOTIDE SEQUENCE [LARGE SCALE GENOMIC DNA]</scope>
    <source>
        <strain evidence="17 18">YC6258</strain>
    </source>
</reference>
<feature type="domain" description="Flagellar M-ring C-terminal" evidence="16">
    <location>
        <begin position="286"/>
        <end position="454"/>
    </location>
</feature>
<evidence type="ECO:0000259" key="16">
    <source>
        <dbReference type="Pfam" id="PF08345"/>
    </source>
</evidence>
<evidence type="ECO:0000313" key="17">
    <source>
        <dbReference type="EMBL" id="AJQ96338.1"/>
    </source>
</evidence>
<comment type="subcellular location">
    <subcellularLocation>
        <location evidence="2 12">Bacterial flagellum basal body</location>
    </subcellularLocation>
    <subcellularLocation>
        <location evidence="3">Cell membrane</location>
        <topology evidence="3">Multi-pass membrane protein</topology>
    </subcellularLocation>
</comment>
<comment type="similarity">
    <text evidence="4 12">Belongs to the FliF family.</text>
</comment>
<dbReference type="InterPro" id="IPR006182">
    <property type="entry name" value="FliF_N_dom"/>
</dbReference>
<keyword evidence="17" id="KW-0282">Flagellum</keyword>
<evidence type="ECO:0000256" key="4">
    <source>
        <dbReference type="ARBA" id="ARBA00007971"/>
    </source>
</evidence>
<keyword evidence="8 14" id="KW-1133">Transmembrane helix</keyword>
<evidence type="ECO:0000256" key="10">
    <source>
        <dbReference type="ARBA" id="ARBA00023143"/>
    </source>
</evidence>
<evidence type="ECO:0000256" key="11">
    <source>
        <dbReference type="ARBA" id="ARBA00025936"/>
    </source>
</evidence>
<dbReference type="Gene3D" id="3.30.300.30">
    <property type="match status" value="1"/>
</dbReference>
<keyword evidence="17" id="KW-0966">Cell projection</keyword>
<keyword evidence="17" id="KW-0969">Cilium</keyword>
<dbReference type="GO" id="GO:0009431">
    <property type="term" value="C:bacterial-type flagellum basal body, MS ring"/>
    <property type="evidence" value="ECO:0007669"/>
    <property type="project" value="InterPro"/>
</dbReference>
<dbReference type="Pfam" id="PF08345">
    <property type="entry name" value="YscJ_FliF_C"/>
    <property type="match status" value="1"/>
</dbReference>
<dbReference type="HOGENOM" id="CLU_028108_1_1_6"/>
<evidence type="ECO:0000313" key="18">
    <source>
        <dbReference type="Proteomes" id="UP000032266"/>
    </source>
</evidence>
<dbReference type="PIRSF" id="PIRSF004862">
    <property type="entry name" value="FliF"/>
    <property type="match status" value="1"/>
</dbReference>
<keyword evidence="6" id="KW-1003">Cell membrane</keyword>
<dbReference type="RefSeq" id="WP_245626960.1">
    <property type="nucleotide sequence ID" value="NZ_CP007142.1"/>
</dbReference>
<dbReference type="GO" id="GO:0071973">
    <property type="term" value="P:bacterial-type flagellum-dependent cell motility"/>
    <property type="evidence" value="ECO:0007669"/>
    <property type="project" value="InterPro"/>
</dbReference>
<evidence type="ECO:0000256" key="5">
    <source>
        <dbReference type="ARBA" id="ARBA00017949"/>
    </source>
</evidence>
<keyword evidence="10 12" id="KW-0975">Bacterial flagellum</keyword>
<dbReference type="Proteomes" id="UP000032266">
    <property type="component" value="Chromosome"/>
</dbReference>
<dbReference type="GO" id="GO:0003774">
    <property type="term" value="F:cytoskeletal motor activity"/>
    <property type="evidence" value="ECO:0007669"/>
    <property type="project" value="InterPro"/>
</dbReference>
<feature type="compositionally biased region" description="Basic and acidic residues" evidence="13">
    <location>
        <begin position="370"/>
        <end position="379"/>
    </location>
</feature>
<feature type="region of interest" description="Disordered" evidence="13">
    <location>
        <begin position="1"/>
        <end position="39"/>
    </location>
</feature>
<feature type="region of interest" description="Disordered" evidence="13">
    <location>
        <begin position="332"/>
        <end position="379"/>
    </location>
</feature>
<organism evidence="17 18">
    <name type="scientific">Gynuella sunshinyii YC6258</name>
    <dbReference type="NCBI Taxonomy" id="1445510"/>
    <lineage>
        <taxon>Bacteria</taxon>
        <taxon>Pseudomonadati</taxon>
        <taxon>Pseudomonadota</taxon>
        <taxon>Gammaproteobacteria</taxon>
        <taxon>Oceanospirillales</taxon>
        <taxon>Saccharospirillaceae</taxon>
        <taxon>Gynuella</taxon>
    </lineage>
</organism>
<evidence type="ECO:0000256" key="14">
    <source>
        <dbReference type="SAM" id="Phobius"/>
    </source>
</evidence>
<dbReference type="NCBIfam" id="TIGR00206">
    <property type="entry name" value="fliF"/>
    <property type="match status" value="1"/>
</dbReference>
<dbReference type="InterPro" id="IPR043427">
    <property type="entry name" value="YscJ/FliF"/>
</dbReference>
<dbReference type="PANTHER" id="PTHR30046:SF0">
    <property type="entry name" value="FLAGELLAR M-RING PROTEIN"/>
    <property type="match status" value="1"/>
</dbReference>
<feature type="compositionally biased region" description="Low complexity" evidence="13">
    <location>
        <begin position="1"/>
        <end position="11"/>
    </location>
</feature>
<name>A0A0C5VSM9_9GAMM</name>
<evidence type="ECO:0000259" key="15">
    <source>
        <dbReference type="Pfam" id="PF01514"/>
    </source>
</evidence>
<keyword evidence="17" id="KW-0449">Lipoprotein</keyword>
<dbReference type="STRING" id="1445510.YC6258_04304"/>
<feature type="transmembrane region" description="Helical" evidence="14">
    <location>
        <begin position="475"/>
        <end position="493"/>
    </location>
</feature>
<keyword evidence="18" id="KW-1185">Reference proteome</keyword>
<dbReference type="InterPro" id="IPR013556">
    <property type="entry name" value="Flag_M-ring_C"/>
</dbReference>
<dbReference type="PATRIC" id="fig|1445510.3.peg.4271"/>
<dbReference type="EMBL" id="CP007142">
    <property type="protein sequence ID" value="AJQ96338.1"/>
    <property type="molecule type" value="Genomic_DNA"/>
</dbReference>
<dbReference type="GO" id="GO:0005886">
    <property type="term" value="C:plasma membrane"/>
    <property type="evidence" value="ECO:0007669"/>
    <property type="project" value="UniProtKB-SubCell"/>
</dbReference>
<proteinExistence type="inferred from homology"/>
<evidence type="ECO:0000256" key="2">
    <source>
        <dbReference type="ARBA" id="ARBA00004117"/>
    </source>
</evidence>
<feature type="domain" description="Flagellar M-ring N-terminal" evidence="15">
    <location>
        <begin position="80"/>
        <end position="253"/>
    </location>
</feature>